<feature type="transmembrane region" description="Helical" evidence="1">
    <location>
        <begin position="140"/>
        <end position="158"/>
    </location>
</feature>
<dbReference type="Proteomes" id="UP000232163">
    <property type="component" value="Unassembled WGS sequence"/>
</dbReference>
<evidence type="ECO:0000256" key="1">
    <source>
        <dbReference type="SAM" id="Phobius"/>
    </source>
</evidence>
<name>A0A2N9VZK1_9HYPH</name>
<accession>A0A2N9VZK1</accession>
<dbReference type="InterPro" id="IPR007498">
    <property type="entry name" value="PqiA-like"/>
</dbReference>
<dbReference type="OrthoDB" id="5372500at2"/>
<gene>
    <name evidence="2" type="ORF">B5P45_11175</name>
</gene>
<dbReference type="Pfam" id="PF04403">
    <property type="entry name" value="PqiA"/>
    <property type="match status" value="1"/>
</dbReference>
<keyword evidence="3" id="KW-1185">Reference proteome</keyword>
<sequence length="165" mass="17955">MHTPDQLWFGISMPVRFFIPIFLFIATFTLALGLTMPLMNISKLYFFDENPSLLGIIGSLWAGGDWLLTVIVTLFSVILPITKLAVAHLAAAQVPAAAQVLHRWIGILSKWSMLDVLLVALVIFGAKTSGLATAIAQPGLWFFTASAILSAVATHFIVREEKSAT</sequence>
<evidence type="ECO:0000313" key="3">
    <source>
        <dbReference type="Proteomes" id="UP000232163"/>
    </source>
</evidence>
<dbReference type="EMBL" id="MZMT01000026">
    <property type="protein sequence ID" value="PIO44919.1"/>
    <property type="molecule type" value="Genomic_DNA"/>
</dbReference>
<comment type="caution">
    <text evidence="2">The sequence shown here is derived from an EMBL/GenBank/DDBJ whole genome shotgun (WGS) entry which is preliminary data.</text>
</comment>
<keyword evidence="1" id="KW-0812">Transmembrane</keyword>
<dbReference type="AlphaFoldDB" id="A0A2N9VZK1"/>
<feature type="transmembrane region" description="Helical" evidence="1">
    <location>
        <begin position="113"/>
        <end position="134"/>
    </location>
</feature>
<protein>
    <submittedName>
        <fullName evidence="2">Paraquat-inducible membrane protein A</fullName>
    </submittedName>
</protein>
<feature type="transmembrane region" description="Helical" evidence="1">
    <location>
        <begin position="17"/>
        <end position="41"/>
    </location>
</feature>
<reference evidence="3" key="1">
    <citation type="journal article" date="2017" name="Int J Environ Stud">
        <title>Does the Miocene-Pliocene relict legume Oxytropis triphylla form nitrogen-fixing nodules with a combination of bacterial strains?</title>
        <authorList>
            <person name="Safronova V."/>
            <person name="Belimov A."/>
            <person name="Sazanova A."/>
            <person name="Kuznetsova I."/>
            <person name="Popova J."/>
            <person name="Andronov E."/>
            <person name="Verkhozina A."/>
            <person name="Tikhonovich I."/>
        </authorList>
    </citation>
    <scope>NUCLEOTIDE SEQUENCE [LARGE SCALE GENOMIC DNA]</scope>
    <source>
        <strain evidence="3">Tri-38</strain>
    </source>
</reference>
<evidence type="ECO:0000313" key="2">
    <source>
        <dbReference type="EMBL" id="PIO44919.1"/>
    </source>
</evidence>
<organism evidence="2 3">
    <name type="scientific">Phyllobacterium zundukense</name>
    <dbReference type="NCBI Taxonomy" id="1867719"/>
    <lineage>
        <taxon>Bacteria</taxon>
        <taxon>Pseudomonadati</taxon>
        <taxon>Pseudomonadota</taxon>
        <taxon>Alphaproteobacteria</taxon>
        <taxon>Hyphomicrobiales</taxon>
        <taxon>Phyllobacteriaceae</taxon>
        <taxon>Phyllobacterium</taxon>
    </lineage>
</organism>
<keyword evidence="1" id="KW-1133">Transmembrane helix</keyword>
<keyword evidence="1" id="KW-0472">Membrane</keyword>
<proteinExistence type="predicted"/>